<dbReference type="CDD" id="cd02891">
    <property type="entry name" value="A2M_like"/>
    <property type="match status" value="1"/>
</dbReference>
<evidence type="ECO:0000313" key="4">
    <source>
        <dbReference type="EMBL" id="PLX18913.1"/>
    </source>
</evidence>
<dbReference type="Gene3D" id="2.60.40.1930">
    <property type="match status" value="1"/>
</dbReference>
<comment type="caution">
    <text evidence="4">The sequence shown here is derived from an EMBL/GenBank/DDBJ whole genome shotgun (WGS) entry which is preliminary data.</text>
</comment>
<sequence length="1631" mass="188393">MSVKNSLEPGTDSIDITSRNLKKVNFRLYKVDPYEIKRYRLGKDKYRSDIEWSSVLSSPYKDYFIDELLTRRDFVEFSRNTGDKGDYKYYQNTFSPPEIKNGLYVIALSDEDFTPEKDIIRFSFLNISDVFIVSSSGFTDRTRVAFNDYLDNNRTKNITDEVIRLYALDARTGERLENYTVDSFINKMNRDSYNEKIDVKSQPYKGYDLNDINISPFHNSYLYVNPLVKKGDSFSWLNGSVSFSDGMPGLIEIFLFTDRAIYRPGDKVFYKAVAVRKTSQGYKTINKGMKLDVAVRDVNYKSIFNQSLKTDEFGAVEGEFVIDKDRLLGNYNIQINCVYRGRGYSKSRSFSVEEYKRPEFEVVVDDAKAPWRLEKETNITGTVKYYFGAAVSNTQIEYKIKRRKYIPWYFRWWYSVSSSEEEIQTGTVKTDEKGKFNIKFTPFISESSPYKWIPNISDFIVEIVAKDEGGRTIKGNNTFRAGKVGSYVTIENEENFYFTGEKENLNIGLFTINDTPQDGEVFVEIFKLDTDQLKKEQAENANLETQMINLEDKKLVLSERLSVKDGKGKISTDLEKAGVYRIRASYKDKWGEKVQAQRILLILKDSNQEQPFRTGPIMISKKDEYLPGEQAIILLGNSFGGKNWTIECWNKKFLDKTLRSNIELGVIKLPILEKYRRGISLKAFSVYKNRLDDMKLDLNVAWPEKNLNIITENFKDRVEPGSQNSVKLKISGNNSDVQLSALMYDESLDYYRKNDIGWLESLYTPQFSYIRSNSTDLNPSIGSISVKNSLLSSIVGLFKNQKNYRIPGIRAWNTWYGGYSRRGFGGNILNMKKSVMVESAVPEGFAQDEMVMADAELKEKSDVQRQSIPNKAPETKIRSEFADTAFFIPDIKTKNGIASFDYKAPDQLTRWKMNIFAHSKDAAFASLKKTLKTAKDLMVRVDAPRFFREKDITTVDVFVHNETDISTSGYMQLDVTMDGKEASKDLGIEKTRFSFNIPAHDRKVFSFKVNVPAKIGEYSFTAKAWNDKTSDAQQNKIPVYTSRERIMESVFVALKDSVEKVLKTKASEDDSVILEQAVLEVEPQLILNVMNSIPYLVDYPYSCVEQTLNRFIPLSIMGQIYEKYPFLSEAVYKVKQRDTIDNPWDSDDPRRQKDLAETPWLRQSKGRKTSYDMINLLRPGVVSLQSKKALSRLKMSQNSDGGFPWFPGGRSDTYITLYVLAGFVEAMRYDVEVPEDIIKGALRYVQSELSKKYKKQTRYYSLGVYGAYIISEYIKQDYYYAKKMSSLVNKMLKIGEEEIHALTPLGKAYMAYAYFNTGNKKRADVVLDMALDGWREDPVTGVYWTPEEYSWIWYSDTIEKHAFFLRTLLTLRPNDKKIPGMVRWLLFNRQGNEWKSTKASVAAIFSIIEYMEKTGSFDQRNDYKISWGDENIRFSLQPDDYVEEPLLWVKKGQLLDKGYLKAKIKKDGPGTAFASLHLTYTTDSLPDRSAPGLINIERKYYRRVKDGENYVLKRIKNGDNVKVGEELEVHLIFNTRHQFEYVQLKEPKGSGFELETLLSGWKWDPIRYYEEPRDTMVNFFIDWLPHGEYKLKYRLRATKPGKYRIGAASLQSMYAPEFAGHSAGIIIEVKK</sequence>
<accession>A0A2N5ZJW2</accession>
<dbReference type="InterPro" id="IPR051802">
    <property type="entry name" value="YfhM-like"/>
</dbReference>
<feature type="domain" description="Alpha-2-macroglobulin" evidence="3">
    <location>
        <begin position="884"/>
        <end position="973"/>
    </location>
</feature>
<proteinExistence type="inferred from homology"/>
<gene>
    <name evidence="4" type="ORF">C0601_03425</name>
</gene>
<comment type="similarity">
    <text evidence="1">Belongs to the protease inhibitor I39 (alpha-2-macroglobulin) family. Bacterial alpha-2-macroglobulin subfamily.</text>
</comment>
<dbReference type="Pfam" id="PF17973">
    <property type="entry name" value="bMG10"/>
    <property type="match status" value="1"/>
</dbReference>
<feature type="coiled-coil region" evidence="2">
    <location>
        <begin position="526"/>
        <end position="560"/>
    </location>
</feature>
<dbReference type="EMBL" id="PKTG01000046">
    <property type="protein sequence ID" value="PLX18913.1"/>
    <property type="molecule type" value="Genomic_DNA"/>
</dbReference>
<reference evidence="4 5" key="1">
    <citation type="submission" date="2017-11" db="EMBL/GenBank/DDBJ databases">
        <title>Genome-resolved metagenomics identifies genetic mobility, metabolic interactions, and unexpected diversity in perchlorate-reducing communities.</title>
        <authorList>
            <person name="Barnum T.P."/>
            <person name="Figueroa I.A."/>
            <person name="Carlstrom C.I."/>
            <person name="Lucas L.N."/>
            <person name="Engelbrektson A.L."/>
            <person name="Coates J.D."/>
        </authorList>
    </citation>
    <scope>NUCLEOTIDE SEQUENCE [LARGE SCALE GENOMIC DNA]</scope>
    <source>
        <strain evidence="4">BM706</strain>
    </source>
</reference>
<evidence type="ECO:0000256" key="2">
    <source>
        <dbReference type="SAM" id="Coils"/>
    </source>
</evidence>
<name>A0A2N5ZJW2_MUIH1</name>
<dbReference type="InterPro" id="IPR001599">
    <property type="entry name" value="Macroglobln_a2"/>
</dbReference>
<dbReference type="Pfam" id="PF01835">
    <property type="entry name" value="MG2"/>
    <property type="match status" value="1"/>
</dbReference>
<dbReference type="InterPro" id="IPR041246">
    <property type="entry name" value="Bact_MG10"/>
</dbReference>
<protein>
    <recommendedName>
        <fullName evidence="3">Alpha-2-macroglobulin domain-containing protein</fullName>
    </recommendedName>
</protein>
<dbReference type="PANTHER" id="PTHR40094">
    <property type="entry name" value="ALPHA-2-MACROGLOBULIN HOMOLOG"/>
    <property type="match status" value="1"/>
</dbReference>
<evidence type="ECO:0000259" key="3">
    <source>
        <dbReference type="SMART" id="SM01360"/>
    </source>
</evidence>
<dbReference type="Pfam" id="PF00207">
    <property type="entry name" value="A2M"/>
    <property type="match status" value="1"/>
</dbReference>
<dbReference type="Proteomes" id="UP000234857">
    <property type="component" value="Unassembled WGS sequence"/>
</dbReference>
<dbReference type="Gene3D" id="1.50.10.20">
    <property type="match status" value="1"/>
</dbReference>
<dbReference type="Gene3D" id="2.20.130.20">
    <property type="match status" value="1"/>
</dbReference>
<dbReference type="InterPro" id="IPR008930">
    <property type="entry name" value="Terpenoid_cyclase/PrenylTrfase"/>
</dbReference>
<keyword evidence="2" id="KW-0175">Coiled coil</keyword>
<dbReference type="SMART" id="SM01360">
    <property type="entry name" value="A2M"/>
    <property type="match status" value="1"/>
</dbReference>
<dbReference type="GO" id="GO:0004866">
    <property type="term" value="F:endopeptidase inhibitor activity"/>
    <property type="evidence" value="ECO:0007669"/>
    <property type="project" value="InterPro"/>
</dbReference>
<organism evidence="4 5">
    <name type="scientific">Muiribacterium halophilum</name>
    <dbReference type="NCBI Taxonomy" id="2053465"/>
    <lineage>
        <taxon>Bacteria</taxon>
        <taxon>Candidatus Muiribacteriota</taxon>
        <taxon>Candidatus Muiribacteriia</taxon>
        <taxon>Candidatus Muiribacteriales</taxon>
        <taxon>Candidatus Muiribacteriaceae</taxon>
        <taxon>Candidatus Muiribacterium</taxon>
    </lineage>
</organism>
<evidence type="ECO:0000256" key="1">
    <source>
        <dbReference type="ARBA" id="ARBA00010556"/>
    </source>
</evidence>
<dbReference type="PANTHER" id="PTHR40094:SF1">
    <property type="entry name" value="UBIQUITIN DOMAIN-CONTAINING PROTEIN"/>
    <property type="match status" value="1"/>
</dbReference>
<dbReference type="SUPFAM" id="SSF48239">
    <property type="entry name" value="Terpenoid cyclases/Protein prenyltransferases"/>
    <property type="match status" value="1"/>
</dbReference>
<dbReference type="InterPro" id="IPR002890">
    <property type="entry name" value="MG2"/>
</dbReference>
<evidence type="ECO:0000313" key="5">
    <source>
        <dbReference type="Proteomes" id="UP000234857"/>
    </source>
</evidence>